<reference evidence="5 6" key="1">
    <citation type="journal article" date="2018" name="Nat. Ecol. Evol.">
        <title>Genomic signatures of mitonuclear coevolution across populations of Tigriopus californicus.</title>
        <authorList>
            <person name="Barreto F.S."/>
            <person name="Watson E.T."/>
            <person name="Lima T.G."/>
            <person name="Willett C.S."/>
            <person name="Edmands S."/>
            <person name="Li W."/>
            <person name="Burton R.S."/>
        </authorList>
    </citation>
    <scope>NUCLEOTIDE SEQUENCE [LARGE SCALE GENOMIC DNA]</scope>
    <source>
        <strain evidence="5 6">San Diego</strain>
    </source>
</reference>
<dbReference type="Proteomes" id="UP000318571">
    <property type="component" value="Chromosome 3"/>
</dbReference>
<gene>
    <name evidence="5" type="ORF">TCAL_07402</name>
</gene>
<dbReference type="GO" id="GO:0034237">
    <property type="term" value="F:protein kinase A regulatory subunit binding"/>
    <property type="evidence" value="ECO:0007669"/>
    <property type="project" value="TreeGrafter"/>
</dbReference>
<protein>
    <recommendedName>
        <fullName evidence="2">Wiskott-Aldrich syndrome protein family member</fullName>
        <shortName evidence="2">WASP family protein member</shortName>
    </recommendedName>
</protein>
<dbReference type="PROSITE" id="PS51082">
    <property type="entry name" value="WH2"/>
    <property type="match status" value="2"/>
</dbReference>
<dbReference type="GO" id="GO:2000601">
    <property type="term" value="P:positive regulation of Arp2/3 complex-mediated actin nucleation"/>
    <property type="evidence" value="ECO:0007669"/>
    <property type="project" value="TreeGrafter"/>
</dbReference>
<evidence type="ECO:0000313" key="5">
    <source>
        <dbReference type="EMBL" id="TRY73982.1"/>
    </source>
</evidence>
<dbReference type="GO" id="GO:0003779">
    <property type="term" value="F:actin binding"/>
    <property type="evidence" value="ECO:0007669"/>
    <property type="project" value="UniProtKB-UniRule"/>
</dbReference>
<feature type="compositionally biased region" description="Acidic residues" evidence="3">
    <location>
        <begin position="495"/>
        <end position="513"/>
    </location>
</feature>
<dbReference type="OMA" id="PDMAYND"/>
<evidence type="ECO:0000256" key="2">
    <source>
        <dbReference type="RuleBase" id="RU367034"/>
    </source>
</evidence>
<feature type="compositionally biased region" description="Acidic residues" evidence="3">
    <location>
        <begin position="343"/>
        <end position="352"/>
    </location>
</feature>
<dbReference type="OrthoDB" id="1060785at2759"/>
<feature type="domain" description="WH2" evidence="4">
    <location>
        <begin position="414"/>
        <end position="431"/>
    </location>
</feature>
<dbReference type="GO" id="GO:0030036">
    <property type="term" value="P:actin cytoskeleton organization"/>
    <property type="evidence" value="ECO:0007669"/>
    <property type="project" value="UniProtKB-UniRule"/>
</dbReference>
<comment type="caution">
    <text evidence="5">The sequence shown here is derived from an EMBL/GenBank/DDBJ whole genome shotgun (WGS) entry which is preliminary data.</text>
</comment>
<name>A0A553P8G5_TIGCA</name>
<organism evidence="5 6">
    <name type="scientific">Tigriopus californicus</name>
    <name type="common">Marine copepod</name>
    <dbReference type="NCBI Taxonomy" id="6832"/>
    <lineage>
        <taxon>Eukaryota</taxon>
        <taxon>Metazoa</taxon>
        <taxon>Ecdysozoa</taxon>
        <taxon>Arthropoda</taxon>
        <taxon>Crustacea</taxon>
        <taxon>Multicrustacea</taxon>
        <taxon>Hexanauplia</taxon>
        <taxon>Copepoda</taxon>
        <taxon>Harpacticoida</taxon>
        <taxon>Harpacticidae</taxon>
        <taxon>Tigriopus</taxon>
    </lineage>
</organism>
<evidence type="ECO:0000313" key="6">
    <source>
        <dbReference type="Proteomes" id="UP000318571"/>
    </source>
</evidence>
<dbReference type="GO" id="GO:0005856">
    <property type="term" value="C:cytoskeleton"/>
    <property type="evidence" value="ECO:0007669"/>
    <property type="project" value="UniProtKB-SubCell"/>
</dbReference>
<comment type="function">
    <text evidence="2">Downstream effector molecule involved in the transmission of signals from tyrosine kinase receptors and small GTPases to the actin cytoskeleton. Promotes formation of actin filaments. Part of the WAVE complex that regulates lamellipodia formation. The WAVE complex regulates actin filament reorganization via its interaction with the Arp2/3 complex.</text>
</comment>
<dbReference type="SMART" id="SM00246">
    <property type="entry name" value="WH2"/>
    <property type="match status" value="2"/>
</dbReference>
<dbReference type="Gene3D" id="1.20.5.340">
    <property type="match status" value="1"/>
</dbReference>
<dbReference type="Gene3D" id="6.10.280.150">
    <property type="match status" value="2"/>
</dbReference>
<dbReference type="Pfam" id="PF02205">
    <property type="entry name" value="WH2"/>
    <property type="match status" value="2"/>
</dbReference>
<dbReference type="InterPro" id="IPR028288">
    <property type="entry name" value="SCAR/WAVE_fam"/>
</dbReference>
<keyword evidence="2" id="KW-0206">Cytoskeleton</keyword>
<feature type="compositionally biased region" description="Pro residues" evidence="3">
    <location>
        <begin position="367"/>
        <end position="381"/>
    </location>
</feature>
<evidence type="ECO:0000259" key="4">
    <source>
        <dbReference type="PROSITE" id="PS51082"/>
    </source>
</evidence>
<feature type="compositionally biased region" description="Low complexity" evidence="3">
    <location>
        <begin position="324"/>
        <end position="335"/>
    </location>
</feature>
<feature type="domain" description="WH2" evidence="4">
    <location>
        <begin position="440"/>
        <end position="457"/>
    </location>
</feature>
<dbReference type="GO" id="GO:0071933">
    <property type="term" value="F:Arp2/3 complex binding"/>
    <property type="evidence" value="ECO:0007669"/>
    <property type="project" value="TreeGrafter"/>
</dbReference>
<keyword evidence="6" id="KW-1185">Reference proteome</keyword>
<dbReference type="InterPro" id="IPR003124">
    <property type="entry name" value="WH2_dom"/>
</dbReference>
<dbReference type="PANTHER" id="PTHR12902">
    <property type="entry name" value="WASP-1"/>
    <property type="match status" value="1"/>
</dbReference>
<comment type="subunit">
    <text evidence="2">Binds actin and the Arp2/3 complex.</text>
</comment>
<dbReference type="AlphaFoldDB" id="A0A553P8G5"/>
<dbReference type="PANTHER" id="PTHR12902:SF1">
    <property type="entry name" value="WISKOTT-ALDRICH SYNDROME PROTEIN FAMILY MEMBER"/>
    <property type="match status" value="1"/>
</dbReference>
<comment type="subcellular location">
    <subcellularLocation>
        <location evidence="2">Cytoplasm</location>
        <location evidence="2">Cytoskeleton</location>
    </subcellularLocation>
</comment>
<dbReference type="STRING" id="6832.A0A553P8G5"/>
<dbReference type="EMBL" id="VCGU01000007">
    <property type="protein sequence ID" value="TRY73982.1"/>
    <property type="molecule type" value="Genomic_DNA"/>
</dbReference>
<comment type="similarity">
    <text evidence="1 2">Belongs to the SCAR/WAVE family.</text>
</comment>
<evidence type="ECO:0000256" key="3">
    <source>
        <dbReference type="SAM" id="MobiDB-lite"/>
    </source>
</evidence>
<keyword evidence="2" id="KW-0963">Cytoplasm</keyword>
<feature type="region of interest" description="Disordered" evidence="3">
    <location>
        <begin position="310"/>
        <end position="414"/>
    </location>
</feature>
<evidence type="ECO:0000256" key="1">
    <source>
        <dbReference type="ARBA" id="ARBA00006993"/>
    </source>
</evidence>
<proteinExistence type="inferred from homology"/>
<sequence>MPLYLRRIEPTSVGRKLVLPENVEVDPLMDSHEQACNRMLVNIIRQLSSLSHHSKTVFGPLTVEGDLLVQRIGCLTKRVETIQKKVEDTEKNPSFLSEFGANRPDDLINHIQFSGKEEAWHSAVTLENNFFSAQSRPKAVEDLYKQCEPIPRLCDLQHFRDDAKDCIKFYSDPKMFFEVWSQQKFEEFTKEKMERQRNRKTRKEGSKIGRRNIKIRKIEIRAEEIRRKEALAGNITINDPPKDLESSNQVPDYETEHIYESVDAADGKIAKKSKKSMKKRSIRISEPIAIDMGLKQNAIPISEMEASNRESLFFPPPPEELLNEDLPTPSLDFVDLPPPPPGLDDDSFEENEPIAIPTVQSLGISDPAPPPPPPPPPPPSAPLNSNLNTPMAPPLPNGSSLRLPPSNKEKSGSCQSLLLQQIQEGKQLKKVIPVSTPVDERTDLLQQIRQGKQLRKVKIDEAKEKKDPQRAPQTVGEILALVIDQRFEAFHASDESDSEFGDADSLFEENDFD</sequence>
<accession>A0A553P8G5</accession>
<feature type="region of interest" description="Disordered" evidence="3">
    <location>
        <begin position="493"/>
        <end position="513"/>
    </location>
</feature>
<keyword evidence="2" id="KW-0009">Actin-binding</keyword>